<keyword evidence="6" id="KW-1185">Reference proteome</keyword>
<dbReference type="EMBL" id="JAUEOZ010000002">
    <property type="protein sequence ID" value="MDN2483384.1"/>
    <property type="molecule type" value="Genomic_DNA"/>
</dbReference>
<dbReference type="CDD" id="cd02209">
    <property type="entry name" value="cupin_XRE_C"/>
    <property type="match status" value="1"/>
</dbReference>
<evidence type="ECO:0000256" key="2">
    <source>
        <dbReference type="ARBA" id="ARBA00023125"/>
    </source>
</evidence>
<dbReference type="PANTHER" id="PTHR46797:SF23">
    <property type="entry name" value="HTH-TYPE TRANSCRIPTIONAL REGULATOR SUTR"/>
    <property type="match status" value="1"/>
</dbReference>
<dbReference type="InterPro" id="IPR014710">
    <property type="entry name" value="RmlC-like_jellyroll"/>
</dbReference>
<dbReference type="SUPFAM" id="SSF47413">
    <property type="entry name" value="lambda repressor-like DNA-binding domains"/>
    <property type="match status" value="1"/>
</dbReference>
<comment type="caution">
    <text evidence="5">The sequence shown here is derived from an EMBL/GenBank/DDBJ whole genome shotgun (WGS) entry which is preliminary data.</text>
</comment>
<evidence type="ECO:0000256" key="3">
    <source>
        <dbReference type="ARBA" id="ARBA00023163"/>
    </source>
</evidence>
<evidence type="ECO:0000313" key="6">
    <source>
        <dbReference type="Proteomes" id="UP001169719"/>
    </source>
</evidence>
<name>A0ABT7Y5Q6_9VIBR</name>
<sequence length="180" mass="20103">MSESMFKTQIASHLKSLRIEKGLSLDATAKCTGVSKAMLGQIERGESNPTISTLWKIASGLETSFSAFFATEPELQESAMTFPDDPKMQVKTLFPFQNDTRIEVFEITLSEFHQQDSTPHELGVVEHIHVVQGELSLGCGEQWHAIKAGESLRFFADQNHSYKAVSENVTFQCIISYPDK</sequence>
<dbReference type="InterPro" id="IPR050807">
    <property type="entry name" value="TransReg_Diox_bact_type"/>
</dbReference>
<keyword evidence="1" id="KW-0805">Transcription regulation</keyword>
<dbReference type="SUPFAM" id="SSF51182">
    <property type="entry name" value="RmlC-like cupins"/>
    <property type="match status" value="1"/>
</dbReference>
<keyword evidence="2" id="KW-0238">DNA-binding</keyword>
<dbReference type="Proteomes" id="UP001169719">
    <property type="component" value="Unassembled WGS sequence"/>
</dbReference>
<dbReference type="SMART" id="SM00530">
    <property type="entry name" value="HTH_XRE"/>
    <property type="match status" value="1"/>
</dbReference>
<evidence type="ECO:0000259" key="4">
    <source>
        <dbReference type="PROSITE" id="PS50943"/>
    </source>
</evidence>
<dbReference type="InterPro" id="IPR010982">
    <property type="entry name" value="Lambda_DNA-bd_dom_sf"/>
</dbReference>
<organism evidence="5 6">
    <name type="scientific">Vibrio agarivorans</name>
    <dbReference type="NCBI Taxonomy" id="153622"/>
    <lineage>
        <taxon>Bacteria</taxon>
        <taxon>Pseudomonadati</taxon>
        <taxon>Pseudomonadota</taxon>
        <taxon>Gammaproteobacteria</taxon>
        <taxon>Vibrionales</taxon>
        <taxon>Vibrionaceae</taxon>
        <taxon>Vibrio</taxon>
    </lineage>
</organism>
<protein>
    <submittedName>
        <fullName evidence="5">XRE family transcriptional regulator</fullName>
    </submittedName>
</protein>
<gene>
    <name evidence="5" type="ORF">QWJ08_18735</name>
</gene>
<dbReference type="InterPro" id="IPR011051">
    <property type="entry name" value="RmlC_Cupin_sf"/>
</dbReference>
<accession>A0ABT7Y5Q6</accession>
<dbReference type="Pfam" id="PF01381">
    <property type="entry name" value="HTH_3"/>
    <property type="match status" value="1"/>
</dbReference>
<dbReference type="PANTHER" id="PTHR46797">
    <property type="entry name" value="HTH-TYPE TRANSCRIPTIONAL REGULATOR"/>
    <property type="match status" value="1"/>
</dbReference>
<proteinExistence type="predicted"/>
<keyword evidence="3" id="KW-0804">Transcription</keyword>
<reference evidence="5" key="1">
    <citation type="submission" date="2024-05" db="EMBL/GenBank/DDBJ databases">
        <title>Genome Sequences of Four Agar- Degrading Marine Bacteria.</title>
        <authorList>
            <person name="Phillips E.K."/>
            <person name="Shaffer J.C."/>
            <person name="Henson M.W."/>
            <person name="Temperton B."/>
            <person name="Thrash C.J."/>
            <person name="Martin M.O."/>
        </authorList>
    </citation>
    <scope>NUCLEOTIDE SEQUENCE</scope>
    <source>
        <strain evidence="5">EKP203</strain>
    </source>
</reference>
<dbReference type="PROSITE" id="PS50943">
    <property type="entry name" value="HTH_CROC1"/>
    <property type="match status" value="1"/>
</dbReference>
<feature type="domain" description="HTH cro/C1-type" evidence="4">
    <location>
        <begin position="14"/>
        <end position="68"/>
    </location>
</feature>
<evidence type="ECO:0000256" key="1">
    <source>
        <dbReference type="ARBA" id="ARBA00023015"/>
    </source>
</evidence>
<dbReference type="Gene3D" id="1.10.260.40">
    <property type="entry name" value="lambda repressor-like DNA-binding domains"/>
    <property type="match status" value="1"/>
</dbReference>
<dbReference type="InterPro" id="IPR001387">
    <property type="entry name" value="Cro/C1-type_HTH"/>
</dbReference>
<dbReference type="Gene3D" id="2.60.120.10">
    <property type="entry name" value="Jelly Rolls"/>
    <property type="match status" value="1"/>
</dbReference>
<dbReference type="CDD" id="cd00093">
    <property type="entry name" value="HTH_XRE"/>
    <property type="match status" value="1"/>
</dbReference>
<evidence type="ECO:0000313" key="5">
    <source>
        <dbReference type="EMBL" id="MDN2483384.1"/>
    </source>
</evidence>
<dbReference type="RefSeq" id="WP_289963446.1">
    <property type="nucleotide sequence ID" value="NZ_JAUEOZ010000002.1"/>
</dbReference>